<feature type="binding site" evidence="2">
    <location>
        <position position="135"/>
    </location>
    <ligand>
        <name>Fe cation</name>
        <dbReference type="ChEBI" id="CHEBI:24875"/>
    </ligand>
</feature>
<protein>
    <recommendedName>
        <fullName evidence="2">Peptide deformylase</fullName>
        <shortName evidence="2">PDF</shortName>
        <ecNumber evidence="2">3.5.1.88</ecNumber>
    </recommendedName>
    <alternativeName>
        <fullName evidence="2">Polypeptide deformylase</fullName>
    </alternativeName>
</protein>
<keyword evidence="2" id="KW-0408">Iron</keyword>
<keyword evidence="4" id="KW-1185">Reference proteome</keyword>
<dbReference type="InterPro" id="IPR036821">
    <property type="entry name" value="Peptide_deformylase_sf"/>
</dbReference>
<dbReference type="Proteomes" id="UP000043764">
    <property type="component" value="Unassembled WGS sequence"/>
</dbReference>
<dbReference type="RefSeq" id="WP_050674079.1">
    <property type="nucleotide sequence ID" value="NZ_CVRL01000039.1"/>
</dbReference>
<dbReference type="EC" id="3.5.1.88" evidence="2"/>
<dbReference type="PIRSF" id="PIRSF004749">
    <property type="entry name" value="Pep_def"/>
    <property type="match status" value="1"/>
</dbReference>
<proteinExistence type="inferred from homology"/>
<sequence>MAVRPIVAWPDPVLSTPASPVIAVPDVADLAQDMLDTMYGAPGRGLAAPQVGVLQRVFVMDTTWKDGTRAPLTCINPEIKDRSDRHVSGPEGCLSIPGVSLTVERSEWVDLEWSDLQGVRHCRRFDGFDAICIQHEYDHLDGIVTFDRVSAVARAEAEKTYNSYVETPR</sequence>
<comment type="similarity">
    <text evidence="1 2">Belongs to the polypeptide deformylase family.</text>
</comment>
<name>A0A0H5D5M5_9RHOB</name>
<dbReference type="PANTHER" id="PTHR10458:SF22">
    <property type="entry name" value="PEPTIDE DEFORMYLASE"/>
    <property type="match status" value="1"/>
</dbReference>
<dbReference type="CDD" id="cd00487">
    <property type="entry name" value="Pep_deformylase"/>
    <property type="match status" value="1"/>
</dbReference>
<comment type="cofactor">
    <cofactor evidence="2">
        <name>Fe(2+)</name>
        <dbReference type="ChEBI" id="CHEBI:29033"/>
    </cofactor>
    <text evidence="2">Binds 1 Fe(2+) ion.</text>
</comment>
<comment type="catalytic activity">
    <reaction evidence="2">
        <text>N-terminal N-formyl-L-methionyl-[peptide] + H2O = N-terminal L-methionyl-[peptide] + formate</text>
        <dbReference type="Rhea" id="RHEA:24420"/>
        <dbReference type="Rhea" id="RHEA-COMP:10639"/>
        <dbReference type="Rhea" id="RHEA-COMP:10640"/>
        <dbReference type="ChEBI" id="CHEBI:15377"/>
        <dbReference type="ChEBI" id="CHEBI:15740"/>
        <dbReference type="ChEBI" id="CHEBI:49298"/>
        <dbReference type="ChEBI" id="CHEBI:64731"/>
        <dbReference type="EC" id="3.5.1.88"/>
    </reaction>
</comment>
<organism evidence="3 4">
    <name type="scientific">Phaeobacter italicus</name>
    <dbReference type="NCBI Taxonomy" id="481446"/>
    <lineage>
        <taxon>Bacteria</taxon>
        <taxon>Pseudomonadati</taxon>
        <taxon>Pseudomonadota</taxon>
        <taxon>Alphaproteobacteria</taxon>
        <taxon>Rhodobacterales</taxon>
        <taxon>Roseobacteraceae</taxon>
        <taxon>Phaeobacter</taxon>
    </lineage>
</organism>
<dbReference type="Gene3D" id="3.90.45.10">
    <property type="entry name" value="Peptide deformylase"/>
    <property type="match status" value="1"/>
</dbReference>
<dbReference type="EMBL" id="CVRL01000039">
    <property type="protein sequence ID" value="CRL12349.1"/>
    <property type="molecule type" value="Genomic_DNA"/>
</dbReference>
<dbReference type="GO" id="GO:0006412">
    <property type="term" value="P:translation"/>
    <property type="evidence" value="ECO:0007669"/>
    <property type="project" value="UniProtKB-UniRule"/>
</dbReference>
<feature type="binding site" evidence="2">
    <location>
        <position position="139"/>
    </location>
    <ligand>
        <name>Fe cation</name>
        <dbReference type="ChEBI" id="CHEBI:24875"/>
    </ligand>
</feature>
<feature type="active site" evidence="2">
    <location>
        <position position="136"/>
    </location>
</feature>
<accession>A0A0H5D5M5</accession>
<gene>
    <name evidence="3" type="primary">def_2</name>
    <name evidence="2" type="synonym">def</name>
    <name evidence="3" type="ORF">NIT7321_03223</name>
</gene>
<keyword evidence="2" id="KW-0648">Protein biosynthesis</keyword>
<dbReference type="HAMAP" id="MF_00163">
    <property type="entry name" value="Pep_deformylase"/>
    <property type="match status" value="1"/>
</dbReference>
<reference evidence="4" key="1">
    <citation type="submission" date="2015-05" db="EMBL/GenBank/DDBJ databases">
        <authorList>
            <person name="Rodrigo-Torres Lidia"/>
            <person name="Arahal R.David."/>
        </authorList>
    </citation>
    <scope>NUCLEOTIDE SEQUENCE [LARGE SCALE GENOMIC DNA]</scope>
    <source>
        <strain evidence="4">CECT 7321</strain>
    </source>
</reference>
<keyword evidence="2" id="KW-0479">Metal-binding</keyword>
<evidence type="ECO:0000256" key="1">
    <source>
        <dbReference type="ARBA" id="ARBA00010759"/>
    </source>
</evidence>
<dbReference type="GO" id="GO:0042586">
    <property type="term" value="F:peptide deformylase activity"/>
    <property type="evidence" value="ECO:0007669"/>
    <property type="project" value="UniProtKB-UniRule"/>
</dbReference>
<evidence type="ECO:0000313" key="3">
    <source>
        <dbReference type="EMBL" id="CRL12349.1"/>
    </source>
</evidence>
<dbReference type="GO" id="GO:0046872">
    <property type="term" value="F:metal ion binding"/>
    <property type="evidence" value="ECO:0007669"/>
    <property type="project" value="UniProtKB-KW"/>
</dbReference>
<dbReference type="InterPro" id="IPR023635">
    <property type="entry name" value="Peptide_deformylase"/>
</dbReference>
<dbReference type="STRING" id="481446.NIT7645_01937"/>
<dbReference type="NCBIfam" id="TIGR00079">
    <property type="entry name" value="pept_deformyl"/>
    <property type="match status" value="1"/>
</dbReference>
<dbReference type="AlphaFoldDB" id="A0A0H5D5M5"/>
<keyword evidence="2 3" id="KW-0378">Hydrolase</keyword>
<dbReference type="Pfam" id="PF01327">
    <property type="entry name" value="Pep_deformylase"/>
    <property type="match status" value="1"/>
</dbReference>
<comment type="function">
    <text evidence="2">Removes the formyl group from the N-terminal Met of newly synthesized proteins. Requires at least a dipeptide for an efficient rate of reaction. N-terminal L-methionine is a prerequisite for activity but the enzyme has broad specificity at other positions.</text>
</comment>
<dbReference type="NCBIfam" id="NF001159">
    <property type="entry name" value="PRK00150.1-3"/>
    <property type="match status" value="1"/>
</dbReference>
<dbReference type="PANTHER" id="PTHR10458">
    <property type="entry name" value="PEPTIDE DEFORMYLASE"/>
    <property type="match status" value="1"/>
</dbReference>
<evidence type="ECO:0000256" key="2">
    <source>
        <dbReference type="HAMAP-Rule" id="MF_00163"/>
    </source>
</evidence>
<evidence type="ECO:0000313" key="4">
    <source>
        <dbReference type="Proteomes" id="UP000043764"/>
    </source>
</evidence>
<dbReference type="PRINTS" id="PR01576">
    <property type="entry name" value="PDEFORMYLASE"/>
</dbReference>
<dbReference type="SUPFAM" id="SSF56420">
    <property type="entry name" value="Peptide deformylase"/>
    <property type="match status" value="1"/>
</dbReference>
<feature type="binding site" evidence="2">
    <location>
        <position position="93"/>
    </location>
    <ligand>
        <name>Fe cation</name>
        <dbReference type="ChEBI" id="CHEBI:24875"/>
    </ligand>
</feature>